<proteinExistence type="predicted"/>
<name>A0ABX0R8B0_9GAMM</name>
<evidence type="ECO:0000313" key="1">
    <source>
        <dbReference type="EMBL" id="NIF03536.1"/>
    </source>
</evidence>
<sequence>MYGTVNALCAQLLQKHRADEQIALIVWTKEDVLAVLDDDSVPEKVAAEILSQFDMLDGHHEYGVGGDELRSMLDNIQRRHEVCVPVASLMQVLRVAGDFMRLEDVQGGEGSAARLWPLENEAIREVTAAMKR</sequence>
<dbReference type="Pfam" id="PF07128">
    <property type="entry name" value="DUF1380"/>
    <property type="match status" value="1"/>
</dbReference>
<evidence type="ECO:0000313" key="2">
    <source>
        <dbReference type="Proteomes" id="UP000780690"/>
    </source>
</evidence>
<gene>
    <name evidence="1" type="ORF">F3J38_26395</name>
</gene>
<dbReference type="Proteomes" id="UP000780690">
    <property type="component" value="Unassembled WGS sequence"/>
</dbReference>
<organism evidence="1 2">
    <name type="scientific">Candidatus Pantoea formicae</name>
    <dbReference type="NCBI Taxonomy" id="2608355"/>
    <lineage>
        <taxon>Bacteria</taxon>
        <taxon>Pseudomonadati</taxon>
        <taxon>Pseudomonadota</taxon>
        <taxon>Gammaproteobacteria</taxon>
        <taxon>Enterobacterales</taxon>
        <taxon>Erwiniaceae</taxon>
        <taxon>Pantoea</taxon>
    </lineage>
</organism>
<comment type="caution">
    <text evidence="1">The sequence shown here is derived from an EMBL/GenBank/DDBJ whole genome shotgun (WGS) entry which is preliminary data.</text>
</comment>
<dbReference type="EMBL" id="VWXD01000018">
    <property type="protein sequence ID" value="NIF03536.1"/>
    <property type="molecule type" value="Genomic_DNA"/>
</dbReference>
<dbReference type="RefSeq" id="WP_167144109.1">
    <property type="nucleotide sequence ID" value="NZ_VWXD01000018.1"/>
</dbReference>
<dbReference type="InterPro" id="IPR009811">
    <property type="entry name" value="DUF1380"/>
</dbReference>
<protein>
    <submittedName>
        <fullName evidence="1">DUF1380 domain-containing protein</fullName>
    </submittedName>
</protein>
<keyword evidence="2" id="KW-1185">Reference proteome</keyword>
<accession>A0ABX0R8B0</accession>
<reference evidence="1 2" key="1">
    <citation type="journal article" date="2019" name="bioRxiv">
        <title>Bacteria contribute to plant secondary compound degradation in a generalist herbivore system.</title>
        <authorList>
            <person name="Francoeur C.B."/>
            <person name="Khadempour L."/>
            <person name="Moreira-Soto R.D."/>
            <person name="Gotting K."/>
            <person name="Book A.J."/>
            <person name="Pinto-Tomas A.A."/>
            <person name="Keefover-Ring K."/>
            <person name="Currie C.R."/>
        </authorList>
    </citation>
    <scope>NUCLEOTIDE SEQUENCE [LARGE SCALE GENOMIC DNA]</scope>
    <source>
        <strain evidence="1 2">Acro-805</strain>
    </source>
</reference>